<protein>
    <recommendedName>
        <fullName evidence="2">Integrase, catalytic region, zinc finger, CCHC-type, peptidase aspartic, catalytic</fullName>
    </recommendedName>
</protein>
<name>A0A699SWL8_TANCI</name>
<sequence length="77" mass="8291">SSLVPDHVSAAPYVPPINKDLEILFQPMFDEYLEPPSVERSVPLAPAVQVLAILASTPSSTKIDQDVSSQVINSHPP</sequence>
<evidence type="ECO:0000313" key="1">
    <source>
        <dbReference type="EMBL" id="GFD01124.1"/>
    </source>
</evidence>
<accession>A0A699SWL8</accession>
<dbReference type="EMBL" id="BKCJ011189384">
    <property type="protein sequence ID" value="GFD01124.1"/>
    <property type="molecule type" value="Genomic_DNA"/>
</dbReference>
<gene>
    <name evidence="1" type="ORF">Tci_873093</name>
</gene>
<evidence type="ECO:0008006" key="2">
    <source>
        <dbReference type="Google" id="ProtNLM"/>
    </source>
</evidence>
<proteinExistence type="predicted"/>
<comment type="caution">
    <text evidence="1">The sequence shown here is derived from an EMBL/GenBank/DDBJ whole genome shotgun (WGS) entry which is preliminary data.</text>
</comment>
<organism evidence="1">
    <name type="scientific">Tanacetum cinerariifolium</name>
    <name type="common">Dalmatian daisy</name>
    <name type="synonym">Chrysanthemum cinerariifolium</name>
    <dbReference type="NCBI Taxonomy" id="118510"/>
    <lineage>
        <taxon>Eukaryota</taxon>
        <taxon>Viridiplantae</taxon>
        <taxon>Streptophyta</taxon>
        <taxon>Embryophyta</taxon>
        <taxon>Tracheophyta</taxon>
        <taxon>Spermatophyta</taxon>
        <taxon>Magnoliopsida</taxon>
        <taxon>eudicotyledons</taxon>
        <taxon>Gunneridae</taxon>
        <taxon>Pentapetalae</taxon>
        <taxon>asterids</taxon>
        <taxon>campanulids</taxon>
        <taxon>Asterales</taxon>
        <taxon>Asteraceae</taxon>
        <taxon>Asteroideae</taxon>
        <taxon>Anthemideae</taxon>
        <taxon>Anthemidinae</taxon>
        <taxon>Tanacetum</taxon>
    </lineage>
</organism>
<feature type="non-terminal residue" evidence="1">
    <location>
        <position position="1"/>
    </location>
</feature>
<reference evidence="1" key="1">
    <citation type="journal article" date="2019" name="Sci. Rep.">
        <title>Draft genome of Tanacetum cinerariifolium, the natural source of mosquito coil.</title>
        <authorList>
            <person name="Yamashiro T."/>
            <person name="Shiraishi A."/>
            <person name="Satake H."/>
            <person name="Nakayama K."/>
        </authorList>
    </citation>
    <scope>NUCLEOTIDE SEQUENCE</scope>
</reference>
<dbReference type="AlphaFoldDB" id="A0A699SWL8"/>